<evidence type="ECO:0000313" key="3">
    <source>
        <dbReference type="EMBL" id="KAG8543118.1"/>
    </source>
</evidence>
<proteinExistence type="predicted"/>
<dbReference type="EMBL" id="WNYA01003878">
    <property type="protein sequence ID" value="KAG8543118.1"/>
    <property type="molecule type" value="Genomic_DNA"/>
</dbReference>
<feature type="signal peptide" evidence="1">
    <location>
        <begin position="1"/>
        <end position="18"/>
    </location>
</feature>
<dbReference type="AlphaFoldDB" id="A0AAV6ZAY7"/>
<dbReference type="Pfam" id="PF10245">
    <property type="entry name" value="MRP-S22"/>
    <property type="match status" value="1"/>
</dbReference>
<dbReference type="PANTHER" id="PTHR13071:SF4">
    <property type="entry name" value="SMALL RIBOSOMAL SUBUNIT PROTEIN MS22"/>
    <property type="match status" value="1"/>
</dbReference>
<dbReference type="InterPro" id="IPR019374">
    <property type="entry name" value="Ribosomal_mS22"/>
</dbReference>
<dbReference type="EMBL" id="WNYA01003874">
    <property type="protein sequence ID" value="KAG8543122.1"/>
    <property type="molecule type" value="Genomic_DNA"/>
</dbReference>
<keyword evidence="5" id="KW-1185">Reference proteome</keyword>
<protein>
    <submittedName>
        <fullName evidence="3">Uncharacterized protein</fullName>
    </submittedName>
</protein>
<evidence type="ECO:0000313" key="4">
    <source>
        <dbReference type="EMBL" id="KAG8543122.1"/>
    </source>
</evidence>
<evidence type="ECO:0000313" key="5">
    <source>
        <dbReference type="Proteomes" id="UP000824782"/>
    </source>
</evidence>
<comment type="caution">
    <text evidence="3">The sequence shown here is derived from an EMBL/GenBank/DDBJ whole genome shotgun (WGS) entry which is preliminary data.</text>
</comment>
<sequence>MCLCFLLKLLSYLVQIRNQTFEDIDRQGKYDILRSTRHFGGMAWHLCSQKKIDGLLVDMLQRDLLEDAVSLVRLYHMVHPDTACAKESQGADGRELIMRFVKMEAQKPGYIELALQVYPETASASS</sequence>
<evidence type="ECO:0000256" key="1">
    <source>
        <dbReference type="SAM" id="SignalP"/>
    </source>
</evidence>
<dbReference type="Proteomes" id="UP000824782">
    <property type="component" value="Unassembled WGS sequence"/>
</dbReference>
<reference evidence="3" key="1">
    <citation type="thesis" date="2020" institute="ProQuest LLC" country="789 East Eisenhower Parkway, Ann Arbor, MI, USA">
        <title>Comparative Genomics and Chromosome Evolution.</title>
        <authorList>
            <person name="Mudd A.B."/>
        </authorList>
    </citation>
    <scope>NUCLEOTIDE SEQUENCE</scope>
    <source>
        <strain evidence="3">237g6f4</strain>
        <tissue evidence="3">Blood</tissue>
    </source>
</reference>
<dbReference type="EMBL" id="WNYA01004112">
    <property type="protein sequence ID" value="KAG8542984.1"/>
    <property type="molecule type" value="Genomic_DNA"/>
</dbReference>
<dbReference type="GO" id="GO:0005763">
    <property type="term" value="C:mitochondrial small ribosomal subunit"/>
    <property type="evidence" value="ECO:0007669"/>
    <property type="project" value="TreeGrafter"/>
</dbReference>
<dbReference type="GO" id="GO:0003735">
    <property type="term" value="F:structural constituent of ribosome"/>
    <property type="evidence" value="ECO:0007669"/>
    <property type="project" value="TreeGrafter"/>
</dbReference>
<name>A0AAV6ZAY7_ENGPU</name>
<accession>A0AAV6ZAY7</accession>
<keyword evidence="1" id="KW-0732">Signal</keyword>
<feature type="chain" id="PRO_5044715449" evidence="1">
    <location>
        <begin position="19"/>
        <end position="126"/>
    </location>
</feature>
<evidence type="ECO:0000313" key="2">
    <source>
        <dbReference type="EMBL" id="KAG8542984.1"/>
    </source>
</evidence>
<dbReference type="PANTHER" id="PTHR13071">
    <property type="entry name" value="MITOCHONDRIAL 28S RIBOSOMAL PROTEIN S22"/>
    <property type="match status" value="1"/>
</dbReference>
<organism evidence="3 5">
    <name type="scientific">Engystomops pustulosus</name>
    <name type="common">Tungara frog</name>
    <name type="synonym">Physalaemus pustulosus</name>
    <dbReference type="NCBI Taxonomy" id="76066"/>
    <lineage>
        <taxon>Eukaryota</taxon>
        <taxon>Metazoa</taxon>
        <taxon>Chordata</taxon>
        <taxon>Craniata</taxon>
        <taxon>Vertebrata</taxon>
        <taxon>Euteleostomi</taxon>
        <taxon>Amphibia</taxon>
        <taxon>Batrachia</taxon>
        <taxon>Anura</taxon>
        <taxon>Neobatrachia</taxon>
        <taxon>Hyloidea</taxon>
        <taxon>Leptodactylidae</taxon>
        <taxon>Leiuperinae</taxon>
        <taxon>Engystomops</taxon>
    </lineage>
</organism>
<gene>
    <name evidence="4" type="ORF">GDO81_025336</name>
    <name evidence="3" type="ORF">GDO81_025339</name>
    <name evidence="2" type="ORF">GDO81_025643</name>
</gene>